<proteinExistence type="predicted"/>
<dbReference type="GO" id="GO:0008855">
    <property type="term" value="F:exodeoxyribonuclease VII activity"/>
    <property type="evidence" value="ECO:0007669"/>
    <property type="project" value="UniProtKB-EC"/>
</dbReference>
<dbReference type="AlphaFoldDB" id="A0A1Y5PX38"/>
<feature type="compositionally biased region" description="Basic and acidic residues" evidence="1">
    <location>
        <begin position="107"/>
        <end position="116"/>
    </location>
</feature>
<dbReference type="EMBL" id="LT598653">
    <property type="protein sequence ID" value="SBV34572.1"/>
    <property type="molecule type" value="Genomic_DNA"/>
</dbReference>
<dbReference type="InterPro" id="IPR020579">
    <property type="entry name" value="Exonuc_VII_lsu_C"/>
</dbReference>
<accession>A0A1Y5PX38</accession>
<reference evidence="3" key="1">
    <citation type="submission" date="2016-03" db="EMBL/GenBank/DDBJ databases">
        <authorList>
            <person name="Ploux O."/>
        </authorList>
    </citation>
    <scope>NUCLEOTIDE SEQUENCE</scope>
    <source>
        <strain evidence="3">UC10</strain>
    </source>
</reference>
<dbReference type="Pfam" id="PF02601">
    <property type="entry name" value="Exonuc_VII_L"/>
    <property type="match status" value="1"/>
</dbReference>
<evidence type="ECO:0000259" key="2">
    <source>
        <dbReference type="Pfam" id="PF02601"/>
    </source>
</evidence>
<sequence length="116" mass="12262">MISERLAARGAALRPALLARRWDRDRALLEGLGRLLASLDPRALLSRGYAMVRDGGGAIVTSAGKAKDAGHLRLQFADGDVPVQVTGGDGVPPPPAPRPQRKPPPAEPKRGQGELF</sequence>
<dbReference type="KEGG" id="sphu:SPPYR_3457"/>
<evidence type="ECO:0000313" key="3">
    <source>
        <dbReference type="EMBL" id="SBV34572.1"/>
    </source>
</evidence>
<name>A0A1Y5PX38_9SPHN</name>
<feature type="domain" description="Exonuclease VII large subunit C-terminal" evidence="2">
    <location>
        <begin position="16"/>
        <end position="83"/>
    </location>
</feature>
<evidence type="ECO:0000256" key="1">
    <source>
        <dbReference type="SAM" id="MobiDB-lite"/>
    </source>
</evidence>
<dbReference type="EC" id="3.1.11.6" evidence="3"/>
<gene>
    <name evidence="3" type="ORF">SPPYR_3457</name>
</gene>
<keyword evidence="3" id="KW-0378">Hydrolase</keyword>
<feature type="compositionally biased region" description="Pro residues" evidence="1">
    <location>
        <begin position="91"/>
        <end position="106"/>
    </location>
</feature>
<feature type="region of interest" description="Disordered" evidence="1">
    <location>
        <begin position="81"/>
        <end position="116"/>
    </location>
</feature>
<organism evidence="3">
    <name type="scientific">uncultured Sphingopyxis sp</name>
    <dbReference type="NCBI Taxonomy" id="310581"/>
    <lineage>
        <taxon>Bacteria</taxon>
        <taxon>Pseudomonadati</taxon>
        <taxon>Pseudomonadota</taxon>
        <taxon>Alphaproteobacteria</taxon>
        <taxon>Sphingomonadales</taxon>
        <taxon>Sphingomonadaceae</taxon>
        <taxon>Sphingopyxis</taxon>
        <taxon>environmental samples</taxon>
    </lineage>
</organism>
<protein>
    <submittedName>
        <fullName evidence="3">Exodeoxyribonuclease 7 large subunit</fullName>
        <ecNumber evidence="3">3.1.11.6</ecNumber>
    </submittedName>
</protein>